<evidence type="ECO:0000313" key="2">
    <source>
        <dbReference type="EMBL" id="VFT90108.1"/>
    </source>
</evidence>
<dbReference type="EMBL" id="CAADRA010005462">
    <property type="protein sequence ID" value="VFT90108.1"/>
    <property type="molecule type" value="Genomic_DNA"/>
</dbReference>
<organism evidence="2 3">
    <name type="scientific">Aphanomyces stellatus</name>
    <dbReference type="NCBI Taxonomy" id="120398"/>
    <lineage>
        <taxon>Eukaryota</taxon>
        <taxon>Sar</taxon>
        <taxon>Stramenopiles</taxon>
        <taxon>Oomycota</taxon>
        <taxon>Saprolegniomycetes</taxon>
        <taxon>Saprolegniales</taxon>
        <taxon>Verrucalvaceae</taxon>
        <taxon>Aphanomyces</taxon>
    </lineage>
</organism>
<protein>
    <submittedName>
        <fullName evidence="2">Aste57867_13268 protein</fullName>
    </submittedName>
</protein>
<sequence>MGQLVCCTTNGPDDEPGLQVTLETKAGHAVTTATMTEIKSTLLLDATHLTGETVVWDTRYGRSVDGIHVQWHPALRAKVAVGAANIKSFARASLDTAVLLLRQREPLHDTTWSWLDKMIVTALKYCDSEALLVAWSLSTKLDRDGMWELRTFQDHPQPFLYFDQVRLLVLLHDVDDMVNFSIELQDKQLTQ</sequence>
<evidence type="ECO:0000313" key="1">
    <source>
        <dbReference type="EMBL" id="KAF0695961.1"/>
    </source>
</evidence>
<dbReference type="EMBL" id="VJMH01005441">
    <property type="protein sequence ID" value="KAF0695961.1"/>
    <property type="molecule type" value="Genomic_DNA"/>
</dbReference>
<evidence type="ECO:0000313" key="3">
    <source>
        <dbReference type="Proteomes" id="UP000332933"/>
    </source>
</evidence>
<name>A0A485KYD7_9STRA</name>
<proteinExistence type="predicted"/>
<dbReference type="AlphaFoldDB" id="A0A485KYD7"/>
<keyword evidence="3" id="KW-1185">Reference proteome</keyword>
<dbReference type="Proteomes" id="UP000332933">
    <property type="component" value="Unassembled WGS sequence"/>
</dbReference>
<accession>A0A485KYD7</accession>
<reference evidence="2 3" key="1">
    <citation type="submission" date="2019-03" db="EMBL/GenBank/DDBJ databases">
        <authorList>
            <person name="Gaulin E."/>
            <person name="Dumas B."/>
        </authorList>
    </citation>
    <scope>NUCLEOTIDE SEQUENCE [LARGE SCALE GENOMIC DNA]</scope>
    <source>
        <strain evidence="2">CBS 568.67</strain>
    </source>
</reference>
<reference evidence="1" key="2">
    <citation type="submission" date="2019-06" db="EMBL/GenBank/DDBJ databases">
        <title>Genomics analysis of Aphanomyces spp. identifies a new class of oomycete effector associated with host adaptation.</title>
        <authorList>
            <person name="Gaulin E."/>
        </authorList>
    </citation>
    <scope>NUCLEOTIDE SEQUENCE</scope>
    <source>
        <strain evidence="1">CBS 578.67</strain>
    </source>
</reference>
<gene>
    <name evidence="2" type="primary">Aste57867_13268</name>
    <name evidence="1" type="ORF">As57867_013219</name>
    <name evidence="2" type="ORF">ASTE57867_13268</name>
</gene>